<evidence type="ECO:0000259" key="5">
    <source>
        <dbReference type="PROSITE" id="PS50893"/>
    </source>
</evidence>
<dbReference type="CDD" id="cd03216">
    <property type="entry name" value="ABC_Carb_Monos_I"/>
    <property type="match status" value="1"/>
</dbReference>
<dbReference type="Gene3D" id="3.40.50.300">
    <property type="entry name" value="P-loop containing nucleotide triphosphate hydrolases"/>
    <property type="match status" value="2"/>
</dbReference>
<dbReference type="PROSITE" id="PS50893">
    <property type="entry name" value="ABC_TRANSPORTER_2"/>
    <property type="match status" value="2"/>
</dbReference>
<dbReference type="InterPro" id="IPR050107">
    <property type="entry name" value="ABC_carbohydrate_import_ATPase"/>
</dbReference>
<evidence type="ECO:0000256" key="2">
    <source>
        <dbReference type="ARBA" id="ARBA00022737"/>
    </source>
</evidence>
<dbReference type="InterPro" id="IPR003593">
    <property type="entry name" value="AAA+_ATPase"/>
</dbReference>
<name>A0A5R9L8Y2_9ENTR</name>
<keyword evidence="7" id="KW-1185">Reference proteome</keyword>
<sequence>MNNVASTLNPNSPLLRISGLCKRFGATQALNNVSVQFAAGEIHCVLGENGAGKSTIGKIVSGLYPADEGSIWYDDQRVAFNSSREARHAGIVMVYQELSLAPSLSVRANLWLGAERGKTLLSLTRRSQEKSCVQDVLSQLGLAHIDMESAVGQFPVAIQQLIEIGKSLMSQPRVIIFDEPTAMLGAVEKEMFFSVLRRLRETDMASVLVTHHIDDVLAVSDRVTIMRNGQVVDAFPVKPGVTADFIVSRLTGKAPGRHRVENKREQNFPPLLDFENLPVSGGGNRVFSLGKGEILGIYGVVGCGGDELLQSLVGFIPTPPAVSSRFRLDGYEWRPKSVVDALKNGVAWLPAGRASNGVYPTLSIAENLMMTQLKSFSLAGFIRSRQVDACADKMLKDCGVKFADKHDLLTSLSGGNQQKVLLARAMASAKKVLVLEEPTAGVDIDAKYEIHQRIRALAASGVSVILLSSDLAETISLCDTVWTLFHGHVVNTYRTPDEHDKASIIADVVGQETADDAPDESSVSLTREGM</sequence>
<keyword evidence="4 6" id="KW-0067">ATP-binding</keyword>
<protein>
    <submittedName>
        <fullName evidence="6">Sugar ABC transporter ATP-binding protein</fullName>
    </submittedName>
</protein>
<dbReference type="InterPro" id="IPR017871">
    <property type="entry name" value="ABC_transporter-like_CS"/>
</dbReference>
<keyword evidence="3" id="KW-0547">Nucleotide-binding</keyword>
<keyword evidence="1" id="KW-0813">Transport</keyword>
<comment type="caution">
    <text evidence="6">The sequence shown here is derived from an EMBL/GenBank/DDBJ whole genome shotgun (WGS) entry which is preliminary data.</text>
</comment>
<dbReference type="GO" id="GO:0005524">
    <property type="term" value="F:ATP binding"/>
    <property type="evidence" value="ECO:0007669"/>
    <property type="project" value="UniProtKB-KW"/>
</dbReference>
<dbReference type="SUPFAM" id="SSF52540">
    <property type="entry name" value="P-loop containing nucleoside triphosphate hydrolases"/>
    <property type="match status" value="2"/>
</dbReference>
<organism evidence="6 7">
    <name type="scientific">Klebsiella indica</name>
    <dbReference type="NCBI Taxonomy" id="2582917"/>
    <lineage>
        <taxon>Bacteria</taxon>
        <taxon>Pseudomonadati</taxon>
        <taxon>Pseudomonadota</taxon>
        <taxon>Gammaproteobacteria</taxon>
        <taxon>Enterobacterales</taxon>
        <taxon>Enterobacteriaceae</taxon>
        <taxon>Klebsiella/Raoultella group</taxon>
        <taxon>Klebsiella</taxon>
    </lineage>
</organism>
<feature type="domain" description="ABC transporter" evidence="5">
    <location>
        <begin position="15"/>
        <end position="253"/>
    </location>
</feature>
<evidence type="ECO:0000256" key="3">
    <source>
        <dbReference type="ARBA" id="ARBA00022741"/>
    </source>
</evidence>
<keyword evidence="2" id="KW-0677">Repeat</keyword>
<dbReference type="Pfam" id="PF00005">
    <property type="entry name" value="ABC_tran"/>
    <property type="match status" value="2"/>
</dbReference>
<dbReference type="EMBL" id="VCHQ01000035">
    <property type="protein sequence ID" value="TLV06176.1"/>
    <property type="molecule type" value="Genomic_DNA"/>
</dbReference>
<evidence type="ECO:0000313" key="6">
    <source>
        <dbReference type="EMBL" id="TLV06176.1"/>
    </source>
</evidence>
<dbReference type="PANTHER" id="PTHR43790">
    <property type="entry name" value="CARBOHYDRATE TRANSPORT ATP-BINDING PROTEIN MG119-RELATED"/>
    <property type="match status" value="1"/>
</dbReference>
<dbReference type="InterPro" id="IPR027417">
    <property type="entry name" value="P-loop_NTPase"/>
</dbReference>
<evidence type="ECO:0000256" key="4">
    <source>
        <dbReference type="ARBA" id="ARBA00022840"/>
    </source>
</evidence>
<feature type="domain" description="ABC transporter" evidence="5">
    <location>
        <begin position="263"/>
        <end position="511"/>
    </location>
</feature>
<evidence type="ECO:0000256" key="1">
    <source>
        <dbReference type="ARBA" id="ARBA00022448"/>
    </source>
</evidence>
<dbReference type="RefSeq" id="WP_138362966.1">
    <property type="nucleotide sequence ID" value="NZ_JBCIVH010000037.1"/>
</dbReference>
<dbReference type="GO" id="GO:0016887">
    <property type="term" value="F:ATP hydrolysis activity"/>
    <property type="evidence" value="ECO:0007669"/>
    <property type="project" value="InterPro"/>
</dbReference>
<dbReference type="SMART" id="SM00382">
    <property type="entry name" value="AAA"/>
    <property type="match status" value="2"/>
</dbReference>
<dbReference type="AlphaFoldDB" id="A0A5R9L8Y2"/>
<reference evidence="6 7" key="1">
    <citation type="submission" date="2019-05" db="EMBL/GenBank/DDBJ databases">
        <title>Genome sequence of Klebsiella sp strain TOUT106.</title>
        <authorList>
            <person name="Rahi P."/>
            <person name="Chaudhari D."/>
        </authorList>
    </citation>
    <scope>NUCLEOTIDE SEQUENCE [LARGE SCALE GENOMIC DNA]</scope>
    <source>
        <strain evidence="6 7">TOUT106</strain>
    </source>
</reference>
<proteinExistence type="predicted"/>
<accession>A0A5R9L8Y2</accession>
<dbReference type="PANTHER" id="PTHR43790:SF9">
    <property type="entry name" value="GALACTOFURANOSE TRANSPORTER ATP-BINDING PROTEIN YTFR"/>
    <property type="match status" value="1"/>
</dbReference>
<gene>
    <name evidence="6" type="ORF">FE839_22390</name>
</gene>
<dbReference type="InterPro" id="IPR003439">
    <property type="entry name" value="ABC_transporter-like_ATP-bd"/>
</dbReference>
<dbReference type="PROSITE" id="PS00211">
    <property type="entry name" value="ABC_TRANSPORTER_1"/>
    <property type="match status" value="1"/>
</dbReference>
<dbReference type="CDD" id="cd03215">
    <property type="entry name" value="ABC_Carb_Monos_II"/>
    <property type="match status" value="1"/>
</dbReference>
<evidence type="ECO:0000313" key="7">
    <source>
        <dbReference type="Proteomes" id="UP000307430"/>
    </source>
</evidence>
<dbReference type="Proteomes" id="UP000307430">
    <property type="component" value="Unassembled WGS sequence"/>
</dbReference>